<protein>
    <submittedName>
        <fullName evidence="1">Uncharacterized protein</fullName>
    </submittedName>
</protein>
<dbReference type="GeneID" id="39474572"/>
<sequence>MRPEKPEGEETHIKLNADKRAVLVRQIKEVSQGLASLLFLLDSEEGLPISAAGDIVSTSEHRFQEIGQSLNVPTESGDKIERRSRDLRRANMRIRELEEIIGKGQGPEATQMGIKVLYDQITSWWKLEGFGHISDFSFGEYNLRVTFSCHLFGNFPVLNSERPVSDKERKQLWLESLRQRGFVIKKEDREKRVEDCQQTRDALKALFAMRLPGSTIWKFESHESRSGSEMDSVTVVIRKIEEILTLPVLPEGAEE</sequence>
<organism evidence="1 2">
    <name type="scientific">Pseudomonas amygdali pv. lachrymans str. M301315</name>
    <dbReference type="NCBI Taxonomy" id="629260"/>
    <lineage>
        <taxon>Bacteria</taxon>
        <taxon>Pseudomonadati</taxon>
        <taxon>Pseudomonadota</taxon>
        <taxon>Gammaproteobacteria</taxon>
        <taxon>Pseudomonadales</taxon>
        <taxon>Pseudomonadaceae</taxon>
        <taxon>Pseudomonas</taxon>
        <taxon>Pseudomonas amygdali</taxon>
    </lineage>
</organism>
<evidence type="ECO:0000313" key="2">
    <source>
        <dbReference type="Proteomes" id="UP000006426"/>
    </source>
</evidence>
<dbReference type="RefSeq" id="WP_005741784.1">
    <property type="nucleotide sequence ID" value="NZ_CP031226.1"/>
</dbReference>
<accession>A0AAD0PW77</accession>
<keyword evidence="1" id="KW-0614">Plasmid</keyword>
<gene>
    <name evidence="1" type="ORF">PLA107_032285</name>
</gene>
<geneLocation type="plasmid" evidence="2">
    <name>pmppla107</name>
</geneLocation>
<proteinExistence type="predicted"/>
<dbReference type="Proteomes" id="UP000006426">
    <property type="component" value="Plasmid pmppla107"/>
</dbReference>
<name>A0AAD0PW77_PSEAV</name>
<reference evidence="1 2" key="1">
    <citation type="journal article" date="2011" name="PLoS Pathog.">
        <title>Dynamic evolution of pathogenicity revealed by sequencing and comparative genomics of 19 Pseudomonas syringae isolates.</title>
        <authorList>
            <person name="Baltrus D.A."/>
            <person name="Nishimura M.T."/>
            <person name="Romanchuk A."/>
            <person name="Chang J.H."/>
            <person name="Mukhtar M.S."/>
            <person name="Cherkis K."/>
            <person name="Roach J."/>
            <person name="Grant S.R."/>
            <person name="Jones C.D."/>
            <person name="Dangl J.L."/>
        </authorList>
    </citation>
    <scope>NUCLEOTIDE SEQUENCE [LARGE SCALE GENOMIC DNA]</scope>
    <source>
        <strain evidence="1 2">M301315</strain>
    </source>
</reference>
<evidence type="ECO:0000313" key="1">
    <source>
        <dbReference type="EMBL" id="AXH59906.1"/>
    </source>
</evidence>
<dbReference type="EMBL" id="CP031226">
    <property type="protein sequence ID" value="AXH59906.1"/>
    <property type="molecule type" value="Genomic_DNA"/>
</dbReference>
<dbReference type="AlphaFoldDB" id="A0AAD0PW77"/>